<gene>
    <name evidence="1" type="ORF">GJ743_14050</name>
</gene>
<dbReference type="EMBL" id="WMLB01000033">
    <property type="protein sequence ID" value="MTH69490.1"/>
    <property type="molecule type" value="Genomic_DNA"/>
</dbReference>
<dbReference type="AlphaFoldDB" id="A0A6I3M4H7"/>
<dbReference type="RefSeq" id="WP_155052542.1">
    <property type="nucleotide sequence ID" value="NZ_BAAAIB010000002.1"/>
</dbReference>
<organism evidence="1 2">
    <name type="scientific">Agromyces bracchium</name>
    <dbReference type="NCBI Taxonomy" id="88376"/>
    <lineage>
        <taxon>Bacteria</taxon>
        <taxon>Bacillati</taxon>
        <taxon>Actinomycetota</taxon>
        <taxon>Actinomycetes</taxon>
        <taxon>Micrococcales</taxon>
        <taxon>Microbacteriaceae</taxon>
        <taxon>Agromyces</taxon>
    </lineage>
</organism>
<evidence type="ECO:0000313" key="2">
    <source>
        <dbReference type="Proteomes" id="UP000433071"/>
    </source>
</evidence>
<dbReference type="Proteomes" id="UP000433071">
    <property type="component" value="Unassembled WGS sequence"/>
</dbReference>
<name>A0A6I3M4H7_9MICO</name>
<keyword evidence="2" id="KW-1185">Reference proteome</keyword>
<protein>
    <submittedName>
        <fullName evidence="1">Uncharacterized protein</fullName>
    </submittedName>
</protein>
<accession>A0A6I3M4H7</accession>
<dbReference type="OrthoDB" id="68692at2"/>
<comment type="caution">
    <text evidence="1">The sequence shown here is derived from an EMBL/GenBank/DDBJ whole genome shotgun (WGS) entry which is preliminary data.</text>
</comment>
<sequence length="121" mass="13384">MDPDWIEHRRGIDGELLGWMEPAGDGFVVIDLLGRPRTAPLDWLAAEEALDALGIGYLGEPHELRLETGEWIRVRILEASPRGIRLKKDDWGAQAVGAPQEFLAVAFPAPDGFRAFVRDPG</sequence>
<evidence type="ECO:0000313" key="1">
    <source>
        <dbReference type="EMBL" id="MTH69490.1"/>
    </source>
</evidence>
<reference evidence="1 2" key="1">
    <citation type="submission" date="2019-11" db="EMBL/GenBank/DDBJ databases">
        <title>Agromyces kandeliae sp. nov., isolated from mangrove soil.</title>
        <authorList>
            <person name="Wang R."/>
        </authorList>
    </citation>
    <scope>NUCLEOTIDE SEQUENCE [LARGE SCALE GENOMIC DNA]</scope>
    <source>
        <strain evidence="1 2">JCM 11433</strain>
    </source>
</reference>
<proteinExistence type="predicted"/>